<protein>
    <recommendedName>
        <fullName evidence="3">SnoaL-like domain-containing protein</fullName>
    </recommendedName>
</protein>
<organism evidence="1 2">
    <name type="scientific">Paraburkholderia piptadeniae</name>
    <dbReference type="NCBI Taxonomy" id="1701573"/>
    <lineage>
        <taxon>Bacteria</taxon>
        <taxon>Pseudomonadati</taxon>
        <taxon>Pseudomonadota</taxon>
        <taxon>Betaproteobacteria</taxon>
        <taxon>Burkholderiales</taxon>
        <taxon>Burkholderiaceae</taxon>
        <taxon>Paraburkholderia</taxon>
    </lineage>
</organism>
<sequence length="150" mass="16368">METKISDNVDRQSGNAEQLLNEGCACLKKFLDTFNSGDAKAWAETLHYPHVRIAGGQIQTWDTPEEYAASNDAKQLADSSGWSSSSHTKLEMVQASNDKLHFIVHFDRHDANGALILHAESLYILTKVNGKWGAAARSSFVGIAGTNTAF</sequence>
<reference evidence="1" key="1">
    <citation type="submission" date="2016-12" db="EMBL/GenBank/DDBJ databases">
        <authorList>
            <person name="Moulin L."/>
        </authorList>
    </citation>
    <scope>NUCLEOTIDE SEQUENCE [LARGE SCALE GENOMIC DNA]</scope>
    <source>
        <strain evidence="1">STM 7183</strain>
    </source>
</reference>
<dbReference type="AlphaFoldDB" id="A0A1N7SVG2"/>
<accession>A0A1N7SVG2</accession>
<dbReference type="RefSeq" id="WP_143811148.1">
    <property type="nucleotide sequence ID" value="NZ_CYGY02000096.1"/>
</dbReference>
<evidence type="ECO:0008006" key="3">
    <source>
        <dbReference type="Google" id="ProtNLM"/>
    </source>
</evidence>
<comment type="caution">
    <text evidence="1">The sequence shown here is derived from an EMBL/GenBank/DDBJ whole genome shotgun (WGS) entry which is preliminary data.</text>
</comment>
<proteinExistence type="predicted"/>
<gene>
    <name evidence="1" type="ORF">BN2476_960070</name>
</gene>
<dbReference type="OrthoDB" id="6932986at2"/>
<dbReference type="EMBL" id="CYGY02000096">
    <property type="protein sequence ID" value="SIT50919.1"/>
    <property type="molecule type" value="Genomic_DNA"/>
</dbReference>
<evidence type="ECO:0000313" key="2">
    <source>
        <dbReference type="Proteomes" id="UP000195569"/>
    </source>
</evidence>
<name>A0A1N7SVG2_9BURK</name>
<evidence type="ECO:0000313" key="1">
    <source>
        <dbReference type="EMBL" id="SIT50919.1"/>
    </source>
</evidence>
<keyword evidence="2" id="KW-1185">Reference proteome</keyword>
<dbReference type="Proteomes" id="UP000195569">
    <property type="component" value="Unassembled WGS sequence"/>
</dbReference>